<reference evidence="2" key="2">
    <citation type="journal article" date="2021" name="PeerJ">
        <title>Extensive microbial diversity within the chicken gut microbiome revealed by metagenomics and culture.</title>
        <authorList>
            <person name="Gilroy R."/>
            <person name="Ravi A."/>
            <person name="Getino M."/>
            <person name="Pursley I."/>
            <person name="Horton D.L."/>
            <person name="Alikhan N.F."/>
            <person name="Baker D."/>
            <person name="Gharbi K."/>
            <person name="Hall N."/>
            <person name="Watson M."/>
            <person name="Adriaenssens E.M."/>
            <person name="Foster-Nyarko E."/>
            <person name="Jarju S."/>
            <person name="Secka A."/>
            <person name="Antonio M."/>
            <person name="Oren A."/>
            <person name="Chaudhuri R.R."/>
            <person name="La Ragione R."/>
            <person name="Hildebrand F."/>
            <person name="Pallen M.J."/>
        </authorList>
    </citation>
    <scope>NUCLEOTIDE SEQUENCE</scope>
    <source>
        <strain evidence="2">6276</strain>
    </source>
</reference>
<evidence type="ECO:0000313" key="3">
    <source>
        <dbReference type="Proteomes" id="UP000823928"/>
    </source>
</evidence>
<dbReference type="SMART" id="SM00530">
    <property type="entry name" value="HTH_XRE"/>
    <property type="match status" value="1"/>
</dbReference>
<feature type="domain" description="HTH cro/C1-type" evidence="1">
    <location>
        <begin position="6"/>
        <end position="61"/>
    </location>
</feature>
<dbReference type="PANTHER" id="PTHR37301:SF1">
    <property type="entry name" value="DNA-BINDING PROTEIN"/>
    <property type="match status" value="1"/>
</dbReference>
<protein>
    <submittedName>
        <fullName evidence="2">Helix-turn-helix transcriptional regulator</fullName>
    </submittedName>
</protein>
<dbReference type="Pfam" id="PF13443">
    <property type="entry name" value="HTH_26"/>
    <property type="match status" value="1"/>
</dbReference>
<dbReference type="SUPFAM" id="SSF47413">
    <property type="entry name" value="lambda repressor-like DNA-binding domains"/>
    <property type="match status" value="1"/>
</dbReference>
<dbReference type="CDD" id="cd00093">
    <property type="entry name" value="HTH_XRE"/>
    <property type="match status" value="1"/>
</dbReference>
<evidence type="ECO:0000259" key="1">
    <source>
        <dbReference type="PROSITE" id="PS50943"/>
    </source>
</evidence>
<proteinExistence type="predicted"/>
<sequence length="69" mass="8139">MIKIHLRELMWQKNISATKINRETGLSTTMISQIINGKHTNIRLETVDKLCEVLDCRIQDLLEFERINK</sequence>
<dbReference type="GO" id="GO:0003677">
    <property type="term" value="F:DNA binding"/>
    <property type="evidence" value="ECO:0007669"/>
    <property type="project" value="InterPro"/>
</dbReference>
<gene>
    <name evidence="2" type="ORF">IAC10_07095</name>
</gene>
<comment type="caution">
    <text evidence="2">The sequence shown here is derived from an EMBL/GenBank/DDBJ whole genome shotgun (WGS) entry which is preliminary data.</text>
</comment>
<dbReference type="PROSITE" id="PS50943">
    <property type="entry name" value="HTH_CROC1"/>
    <property type="match status" value="1"/>
</dbReference>
<evidence type="ECO:0000313" key="2">
    <source>
        <dbReference type="EMBL" id="HIS36380.1"/>
    </source>
</evidence>
<dbReference type="Gene3D" id="1.10.260.40">
    <property type="entry name" value="lambda repressor-like DNA-binding domains"/>
    <property type="match status" value="1"/>
</dbReference>
<reference evidence="2" key="1">
    <citation type="submission" date="2020-10" db="EMBL/GenBank/DDBJ databases">
        <authorList>
            <person name="Gilroy R."/>
        </authorList>
    </citation>
    <scope>NUCLEOTIDE SEQUENCE</scope>
    <source>
        <strain evidence="2">6276</strain>
    </source>
</reference>
<dbReference type="InterPro" id="IPR001387">
    <property type="entry name" value="Cro/C1-type_HTH"/>
</dbReference>
<name>A0A9D1JNM1_9BACT</name>
<dbReference type="Proteomes" id="UP000823928">
    <property type="component" value="Unassembled WGS sequence"/>
</dbReference>
<dbReference type="EMBL" id="DVIU01000138">
    <property type="protein sequence ID" value="HIS36380.1"/>
    <property type="molecule type" value="Genomic_DNA"/>
</dbReference>
<organism evidence="2 3">
    <name type="scientific">Candidatus Scatousia excrementigallinarum</name>
    <dbReference type="NCBI Taxonomy" id="2840935"/>
    <lineage>
        <taxon>Bacteria</taxon>
        <taxon>Candidatus Scatousia</taxon>
    </lineage>
</organism>
<accession>A0A9D1JNM1</accession>
<dbReference type="AlphaFoldDB" id="A0A9D1JNM1"/>
<dbReference type="PANTHER" id="PTHR37301">
    <property type="entry name" value="DNA-BINDING PROTEIN-RELATED"/>
    <property type="match status" value="1"/>
</dbReference>
<dbReference type="InterPro" id="IPR010982">
    <property type="entry name" value="Lambda_DNA-bd_dom_sf"/>
</dbReference>